<evidence type="ECO:0000313" key="2">
    <source>
        <dbReference type="Proteomes" id="UP001611548"/>
    </source>
</evidence>
<proteinExistence type="predicted"/>
<sequence length="343" mass="36804">MPEDALAHRATPSSVAARGMAFLSASKDGMPSALYSFDPSFAETVESGAARRLLRQRHGTDIGFDPGDEAFSAMTALAVLPPTVGRAERRFVAEVVRQVEGARRGNRFRFFPSVPAFAADTDCTALAAGALFEHGLISRSQLLATAQDLVKSSARTEDGMPDGPLRKGVFLVYWDDGVEPGVSPRGRKHDAVVCANILATLHLAAGHTDMCLATITYLHSHLMSGDYEKGTRYYPSPAALVHAAARVCRRCEQCASRLASPLAAALRRAEPEGALGLALLAIAADHLGLACPAQWREQLAAQQRQDGSWPASGYFRMGRVPLWFGSPHLTTAFAVRALHGWTP</sequence>
<evidence type="ECO:0008006" key="3">
    <source>
        <dbReference type="Google" id="ProtNLM"/>
    </source>
</evidence>
<organism evidence="1 2">
    <name type="scientific">Streptomyces pathocidini</name>
    <dbReference type="NCBI Taxonomy" id="1650571"/>
    <lineage>
        <taxon>Bacteria</taxon>
        <taxon>Bacillati</taxon>
        <taxon>Actinomycetota</taxon>
        <taxon>Actinomycetes</taxon>
        <taxon>Kitasatosporales</taxon>
        <taxon>Streptomycetaceae</taxon>
        <taxon>Streptomyces</taxon>
    </lineage>
</organism>
<gene>
    <name evidence="1" type="ORF">ACH429_03470</name>
</gene>
<evidence type="ECO:0000313" key="1">
    <source>
        <dbReference type="EMBL" id="MFI1963190.1"/>
    </source>
</evidence>
<keyword evidence="2" id="KW-1185">Reference proteome</keyword>
<dbReference type="EMBL" id="JBIRWE010000001">
    <property type="protein sequence ID" value="MFI1963190.1"/>
    <property type="molecule type" value="Genomic_DNA"/>
</dbReference>
<dbReference type="RefSeq" id="WP_055472092.1">
    <property type="nucleotide sequence ID" value="NZ_JBIRWE010000001.1"/>
</dbReference>
<name>A0ABW7UKK7_9ACTN</name>
<dbReference type="Proteomes" id="UP001611548">
    <property type="component" value="Unassembled WGS sequence"/>
</dbReference>
<protein>
    <recommendedName>
        <fullName evidence="3">Squalene cyclase C-terminal domain-containing protein</fullName>
    </recommendedName>
</protein>
<reference evidence="1 2" key="1">
    <citation type="submission" date="2024-10" db="EMBL/GenBank/DDBJ databases">
        <title>The Natural Products Discovery Center: Release of the First 8490 Sequenced Strains for Exploring Actinobacteria Biosynthetic Diversity.</title>
        <authorList>
            <person name="Kalkreuter E."/>
            <person name="Kautsar S.A."/>
            <person name="Yang D."/>
            <person name="Bader C.D."/>
            <person name="Teijaro C.N."/>
            <person name="Fluegel L."/>
            <person name="Davis C.M."/>
            <person name="Simpson J.R."/>
            <person name="Lauterbach L."/>
            <person name="Steele A.D."/>
            <person name="Gui C."/>
            <person name="Meng S."/>
            <person name="Li G."/>
            <person name="Viehrig K."/>
            <person name="Ye F."/>
            <person name="Su P."/>
            <person name="Kiefer A.F."/>
            <person name="Nichols A."/>
            <person name="Cepeda A.J."/>
            <person name="Yan W."/>
            <person name="Fan B."/>
            <person name="Jiang Y."/>
            <person name="Adhikari A."/>
            <person name="Zheng C.-J."/>
            <person name="Schuster L."/>
            <person name="Cowan T.M."/>
            <person name="Smanski M.J."/>
            <person name="Chevrette M.G."/>
            <person name="De Carvalho L.P.S."/>
            <person name="Shen B."/>
        </authorList>
    </citation>
    <scope>NUCLEOTIDE SEQUENCE [LARGE SCALE GENOMIC DNA]</scope>
    <source>
        <strain evidence="1 2">NPDC020327</strain>
    </source>
</reference>
<accession>A0ABW7UKK7</accession>
<comment type="caution">
    <text evidence="1">The sequence shown here is derived from an EMBL/GenBank/DDBJ whole genome shotgun (WGS) entry which is preliminary data.</text>
</comment>